<reference evidence="5 6" key="1">
    <citation type="submission" date="2013-10" db="EMBL/GenBank/DDBJ databases">
        <title>Salinisphaera japonica YTM-1 Genome Sequencing.</title>
        <authorList>
            <person name="Lai Q."/>
            <person name="Li C."/>
            <person name="Shao Z."/>
        </authorList>
    </citation>
    <scope>NUCLEOTIDE SEQUENCE [LARGE SCALE GENOMIC DNA]</scope>
    <source>
        <strain evidence="5 6">YTM-1</strain>
    </source>
</reference>
<protein>
    <recommendedName>
        <fullName evidence="4">PqqA binding protein</fullName>
    </recommendedName>
    <alternativeName>
        <fullName evidence="4">Coenzyme PQQ synthesis protein D</fullName>
    </alternativeName>
    <alternativeName>
        <fullName evidence="4">Pyrroloquinoline quinone biosynthesis protein D</fullName>
    </alternativeName>
</protein>
<keyword evidence="3 4" id="KW-0884">PQQ biosynthesis</keyword>
<evidence type="ECO:0000256" key="2">
    <source>
        <dbReference type="ARBA" id="ARBA00011741"/>
    </source>
</evidence>
<organism evidence="5 6">
    <name type="scientific">Salinisphaera japonica YTM-1</name>
    <dbReference type="NCBI Taxonomy" id="1209778"/>
    <lineage>
        <taxon>Bacteria</taxon>
        <taxon>Pseudomonadati</taxon>
        <taxon>Pseudomonadota</taxon>
        <taxon>Gammaproteobacteria</taxon>
        <taxon>Salinisphaerales</taxon>
        <taxon>Salinisphaeraceae</taxon>
        <taxon>Salinisphaera</taxon>
    </lineage>
</organism>
<dbReference type="OrthoDB" id="7356791at2"/>
<comment type="subunit">
    <text evidence="2 4">Monomer. Interacts with PqqE.</text>
</comment>
<evidence type="ECO:0000313" key="5">
    <source>
        <dbReference type="EMBL" id="ROO26973.1"/>
    </source>
</evidence>
<evidence type="ECO:0000256" key="3">
    <source>
        <dbReference type="ARBA" id="ARBA00022905"/>
    </source>
</evidence>
<dbReference type="Gene3D" id="1.10.10.1150">
    <property type="entry name" value="Coenzyme PQQ synthesis protein D (PqqD)"/>
    <property type="match status" value="1"/>
</dbReference>
<name>A0A423PMZ6_9GAMM</name>
<dbReference type="HAMAP" id="MF_00655">
    <property type="entry name" value="PQQ_syn_PqqD"/>
    <property type="match status" value="1"/>
</dbReference>
<comment type="function">
    <text evidence="4">Functions as a PqqA binding protein and presents PqqA to PqqE, in the pyrroloquinoline quinone (PQQ) biosynthetic pathway.</text>
</comment>
<dbReference type="GO" id="GO:0018189">
    <property type="term" value="P:pyrroloquinoline quinone biosynthetic process"/>
    <property type="evidence" value="ECO:0007669"/>
    <property type="project" value="UniProtKB-UniRule"/>
</dbReference>
<dbReference type="InterPro" id="IPR041881">
    <property type="entry name" value="PqqD_sf"/>
</dbReference>
<dbReference type="RefSeq" id="WP_123658540.1">
    <property type="nucleotide sequence ID" value="NZ_AYKG01000031.1"/>
</dbReference>
<evidence type="ECO:0000313" key="6">
    <source>
        <dbReference type="Proteomes" id="UP000285310"/>
    </source>
</evidence>
<gene>
    <name evidence="4" type="primary">pqqD</name>
    <name evidence="5" type="ORF">SAJA_10270</name>
</gene>
<evidence type="ECO:0000256" key="4">
    <source>
        <dbReference type="HAMAP-Rule" id="MF_00655"/>
    </source>
</evidence>
<dbReference type="Proteomes" id="UP000285310">
    <property type="component" value="Unassembled WGS sequence"/>
</dbReference>
<evidence type="ECO:0000256" key="1">
    <source>
        <dbReference type="ARBA" id="ARBA00004886"/>
    </source>
</evidence>
<dbReference type="EMBL" id="AYKG01000031">
    <property type="protein sequence ID" value="ROO26973.1"/>
    <property type="molecule type" value="Genomic_DNA"/>
</dbReference>
<accession>A0A423PMZ6</accession>
<dbReference type="NCBIfam" id="TIGR03859">
    <property type="entry name" value="PQQ_PqqD"/>
    <property type="match status" value="1"/>
</dbReference>
<comment type="caution">
    <text evidence="5">The sequence shown here is derived from an EMBL/GenBank/DDBJ whole genome shotgun (WGS) entry which is preliminary data.</text>
</comment>
<keyword evidence="6" id="KW-1185">Reference proteome</keyword>
<dbReference type="InterPro" id="IPR022479">
    <property type="entry name" value="PqqD_bac"/>
</dbReference>
<dbReference type="GO" id="GO:0048038">
    <property type="term" value="F:quinone binding"/>
    <property type="evidence" value="ECO:0007669"/>
    <property type="project" value="InterPro"/>
</dbReference>
<comment type="similarity">
    <text evidence="4">Belongs to the PqqD family.</text>
</comment>
<sequence>MSRPVIHATSVARIARGHRLQYEPAQDCHVLLYPEGMVTLNEPATEILTRCDGQRSVATVCELISAEFGGADVSDDVYEFLRLAISHGWVVIG</sequence>
<dbReference type="InParanoid" id="A0A423PMZ6"/>
<dbReference type="Pfam" id="PF05402">
    <property type="entry name" value="PqqD"/>
    <property type="match status" value="1"/>
</dbReference>
<dbReference type="UniPathway" id="UPA00539"/>
<dbReference type="AlphaFoldDB" id="A0A423PMZ6"/>
<dbReference type="InterPro" id="IPR008792">
    <property type="entry name" value="PQQD"/>
</dbReference>
<comment type="pathway">
    <text evidence="1 4">Cofactor biosynthesis; pyrroloquinoline quinone biosynthesis.</text>
</comment>
<proteinExistence type="inferred from homology"/>